<evidence type="ECO:0000313" key="2">
    <source>
        <dbReference type="EMBL" id="OWP63367.1"/>
    </source>
</evidence>
<accession>A0A246FKT4</accession>
<keyword evidence="3" id="KW-1185">Reference proteome</keyword>
<evidence type="ECO:0000256" key="1">
    <source>
        <dbReference type="SAM" id="SignalP"/>
    </source>
</evidence>
<feature type="signal peptide" evidence="1">
    <location>
        <begin position="1"/>
        <end position="22"/>
    </location>
</feature>
<dbReference type="OrthoDB" id="1522692at2"/>
<dbReference type="EMBL" id="NIRR01000012">
    <property type="protein sequence ID" value="OWP63367.1"/>
    <property type="molecule type" value="Genomic_DNA"/>
</dbReference>
<reference evidence="2 3" key="1">
    <citation type="submission" date="2017-06" db="EMBL/GenBank/DDBJ databases">
        <title>Hymenobacter amundsenii sp. nov. isolated from regoliths in Antarctica.</title>
        <authorList>
            <person name="Sedlacek I."/>
            <person name="Kralova S."/>
            <person name="Pantucek R."/>
            <person name="Svec P."/>
            <person name="Holochova P."/>
            <person name="Stankova E."/>
            <person name="Vrbovska V."/>
            <person name="Busse H.-J."/>
        </authorList>
    </citation>
    <scope>NUCLEOTIDE SEQUENCE [LARGE SCALE GENOMIC DNA]</scope>
    <source>
        <strain evidence="2 3">CCM 8682</strain>
    </source>
</reference>
<comment type="caution">
    <text evidence="2">The sequence shown here is derived from an EMBL/GenBank/DDBJ whole genome shotgun (WGS) entry which is preliminary data.</text>
</comment>
<evidence type="ECO:0000313" key="3">
    <source>
        <dbReference type="Proteomes" id="UP000197277"/>
    </source>
</evidence>
<gene>
    <name evidence="2" type="ORF">CDA63_09170</name>
</gene>
<dbReference type="Proteomes" id="UP000197277">
    <property type="component" value="Unassembled WGS sequence"/>
</dbReference>
<sequence length="291" mass="31644">MHGRSRLILLFLLLLAGFSASAQLLLDVARFRNEDVAIEGGIVEVYVTASTQRLTYQRRGPKMFQAGAVVTLEAIRPDGTAAYQETITLRPPVLRDTTAAIKNPISFQKRLNLPDGQYVLRGQLRDQYRAASTLIVEKPLVVANQTKQVAASDVVVLSRPASRSAIEGNNFMRQGLSLTRTPGGLYARGQDKLFFYAELYNATVGQPLTVTYRLTPTTSKSNAASGKGLVQGAEGRPTVLTGELDVSKVPAGDYQLTVEVRDVKNRLLISQTAAVRRDPANYAPAGAVMPR</sequence>
<keyword evidence="1" id="KW-0732">Signal</keyword>
<proteinExistence type="predicted"/>
<name>A0A246FKT4_9BACT</name>
<dbReference type="AlphaFoldDB" id="A0A246FKT4"/>
<dbReference type="RefSeq" id="WP_088464156.1">
    <property type="nucleotide sequence ID" value="NZ_NIRR01000012.1"/>
</dbReference>
<protein>
    <recommendedName>
        <fullName evidence="4">Macroglobulin domain-containing protein</fullName>
    </recommendedName>
</protein>
<evidence type="ECO:0008006" key="4">
    <source>
        <dbReference type="Google" id="ProtNLM"/>
    </source>
</evidence>
<organism evidence="2 3">
    <name type="scientific">Hymenobacter amundsenii</name>
    <dbReference type="NCBI Taxonomy" id="2006685"/>
    <lineage>
        <taxon>Bacteria</taxon>
        <taxon>Pseudomonadati</taxon>
        <taxon>Bacteroidota</taxon>
        <taxon>Cytophagia</taxon>
        <taxon>Cytophagales</taxon>
        <taxon>Hymenobacteraceae</taxon>
        <taxon>Hymenobacter</taxon>
    </lineage>
</organism>
<feature type="chain" id="PRO_5012828799" description="Macroglobulin domain-containing protein" evidence="1">
    <location>
        <begin position="23"/>
        <end position="291"/>
    </location>
</feature>